<evidence type="ECO:0000313" key="3">
    <source>
        <dbReference type="Proteomes" id="UP000784294"/>
    </source>
</evidence>
<reference evidence="2" key="1">
    <citation type="submission" date="2018-11" db="EMBL/GenBank/DDBJ databases">
        <authorList>
            <consortium name="Pathogen Informatics"/>
        </authorList>
    </citation>
    <scope>NUCLEOTIDE SEQUENCE</scope>
</reference>
<accession>A0A448WYQ1</accession>
<dbReference type="Proteomes" id="UP000784294">
    <property type="component" value="Unassembled WGS sequence"/>
</dbReference>
<name>A0A448WYQ1_9PLAT</name>
<evidence type="ECO:0000313" key="2">
    <source>
        <dbReference type="EMBL" id="VEL23712.1"/>
    </source>
</evidence>
<feature type="region of interest" description="Disordered" evidence="1">
    <location>
        <begin position="132"/>
        <end position="153"/>
    </location>
</feature>
<sequence length="174" mass="19487">MSADHTDLRAISRAVYKYFNKIDSQPVRSRPLSANTGRKLCDEERLETKLEQERFGLQGWPQEGVFTTNPSAALSHVNASQTSEPAKENCCDCSAATVPQKRNQIEGEFTSLPISMDPSEALIRLRNLRTRNGMPSTMPVAPDGKPNSVERREKDSALTLFKAPNESYIKLYLK</sequence>
<keyword evidence="3" id="KW-1185">Reference proteome</keyword>
<protein>
    <submittedName>
        <fullName evidence="2">Uncharacterized protein</fullName>
    </submittedName>
</protein>
<gene>
    <name evidence="2" type="ORF">PXEA_LOCUS17152</name>
</gene>
<proteinExistence type="predicted"/>
<comment type="caution">
    <text evidence="2">The sequence shown here is derived from an EMBL/GenBank/DDBJ whole genome shotgun (WGS) entry which is preliminary data.</text>
</comment>
<dbReference type="AlphaFoldDB" id="A0A448WYQ1"/>
<evidence type="ECO:0000256" key="1">
    <source>
        <dbReference type="SAM" id="MobiDB-lite"/>
    </source>
</evidence>
<organism evidence="2 3">
    <name type="scientific">Protopolystoma xenopodis</name>
    <dbReference type="NCBI Taxonomy" id="117903"/>
    <lineage>
        <taxon>Eukaryota</taxon>
        <taxon>Metazoa</taxon>
        <taxon>Spiralia</taxon>
        <taxon>Lophotrochozoa</taxon>
        <taxon>Platyhelminthes</taxon>
        <taxon>Monogenea</taxon>
        <taxon>Polyopisthocotylea</taxon>
        <taxon>Polystomatidea</taxon>
        <taxon>Polystomatidae</taxon>
        <taxon>Protopolystoma</taxon>
    </lineage>
</organism>
<dbReference type="EMBL" id="CAAALY010063426">
    <property type="protein sequence ID" value="VEL23712.1"/>
    <property type="molecule type" value="Genomic_DNA"/>
</dbReference>